<evidence type="ECO:0000313" key="4">
    <source>
        <dbReference type="Proteomes" id="UP000198939"/>
    </source>
</evidence>
<dbReference type="EMBL" id="FNXB01000031">
    <property type="protein sequence ID" value="SEI11625.1"/>
    <property type="molecule type" value="Genomic_DNA"/>
</dbReference>
<reference evidence="1" key="1">
    <citation type="submission" date="2016-10" db="EMBL/GenBank/DDBJ databases">
        <authorList>
            <person name="de Groot N.N."/>
        </authorList>
    </citation>
    <scope>NUCLEOTIDE SEQUENCE [LARGE SCALE GENOMIC DNA]</scope>
    <source>
        <strain evidence="1">CCBAU85039</strain>
    </source>
</reference>
<name>A0A1H8MT49_9HYPH</name>
<dbReference type="Proteomes" id="UP000198939">
    <property type="component" value="Unassembled WGS sequence"/>
</dbReference>
<evidence type="ECO:0000313" key="1">
    <source>
        <dbReference type="EMBL" id="SEI11625.1"/>
    </source>
</evidence>
<evidence type="ECO:0000313" key="2">
    <source>
        <dbReference type="EMBL" id="SEO20420.1"/>
    </source>
</evidence>
<evidence type="ECO:0000313" key="3">
    <source>
        <dbReference type="Proteomes" id="UP000183063"/>
    </source>
</evidence>
<organism evidence="1 3">
    <name type="scientific">Rhizobium tibeticum</name>
    <dbReference type="NCBI Taxonomy" id="501024"/>
    <lineage>
        <taxon>Bacteria</taxon>
        <taxon>Pseudomonadati</taxon>
        <taxon>Pseudomonadota</taxon>
        <taxon>Alphaproteobacteria</taxon>
        <taxon>Hyphomicrobiales</taxon>
        <taxon>Rhizobiaceae</taxon>
        <taxon>Rhizobium/Agrobacterium group</taxon>
        <taxon>Rhizobium</taxon>
    </lineage>
</organism>
<dbReference type="AlphaFoldDB" id="A0A1H8MT49"/>
<accession>A0A1H8MT49</accession>
<sequence>MTSQDRIVAAPHQKSAQERRRCLSPCASVVYGSGSLSLMTIRRGVAMADPKKPAIGGSPLDDLRQGKLTKSLRLLSRISISREARSEIVNALALEFQPQSYLRVMPVA</sequence>
<keyword evidence="4" id="KW-1185">Reference proteome</keyword>
<dbReference type="STRING" id="501024.RTCCBAU85039_4696"/>
<reference evidence="2 4" key="3">
    <citation type="submission" date="2016-10" db="EMBL/GenBank/DDBJ databases">
        <authorList>
            <person name="Varghese N."/>
            <person name="Submissions S."/>
        </authorList>
    </citation>
    <scope>NUCLEOTIDE SEQUENCE [LARGE SCALE GENOMIC DNA]</scope>
    <source>
        <strain evidence="2 4">CGMCC 1.7071</strain>
    </source>
</reference>
<gene>
    <name evidence="1" type="ORF">RTCCBAU85039_4696</name>
    <name evidence="2" type="ORF">SAMN05216228_101344</name>
</gene>
<dbReference type="EMBL" id="FOCV01000013">
    <property type="protein sequence ID" value="SEO20420.1"/>
    <property type="molecule type" value="Genomic_DNA"/>
</dbReference>
<dbReference type="Proteomes" id="UP000183063">
    <property type="component" value="Unassembled WGS sequence"/>
</dbReference>
<proteinExistence type="predicted"/>
<protein>
    <submittedName>
        <fullName evidence="1">Uncharacterized protein</fullName>
    </submittedName>
</protein>
<reference evidence="3" key="2">
    <citation type="submission" date="2016-10" db="EMBL/GenBank/DDBJ databases">
        <authorList>
            <person name="Wibberg D."/>
        </authorList>
    </citation>
    <scope>NUCLEOTIDE SEQUENCE [LARGE SCALE GENOMIC DNA]</scope>
</reference>